<feature type="non-terminal residue" evidence="1">
    <location>
        <position position="1"/>
    </location>
</feature>
<name>Q6E6H4_ANTLO</name>
<dbReference type="EMBL" id="AY548888">
    <property type="protein sequence ID" value="AAT12313.1"/>
    <property type="molecule type" value="Genomic_DNA"/>
</dbReference>
<proteinExistence type="predicted"/>
<dbReference type="AlphaFoldDB" id="Q6E6H4"/>
<evidence type="ECO:0000313" key="1">
    <source>
        <dbReference type="EMBL" id="AAT12313.1"/>
    </source>
</evidence>
<reference evidence="1" key="1">
    <citation type="journal article" date="2004" name="Curr. Biol.">
        <title>Genome compaction and stability in microsporidian intracellular parasites.</title>
        <authorList>
            <person name="Slamovits C.H."/>
            <person name="Fast N.M."/>
            <person name="Law J.S."/>
            <person name="Keeling P.J."/>
        </authorList>
    </citation>
    <scope>NUCLEOTIDE SEQUENCE</scope>
</reference>
<accession>Q6E6H4</accession>
<sequence>RNVRIMELDSEYFALVSENNICVTYFENKFIFARCAKSEGQKFRLHNIEDVKRMYAQRGGDERPRIDNSLGGDTAQLVLPRPILEYIPQITDSLVPPTKGIQSSRGIAGTPFRTNERRAVVNTEKAPLGLALDSDSLEYDLGKGTFSRENMLSKLKQTLDAANISEF</sequence>
<organism evidence="1">
    <name type="scientific">Antonospora locustae</name>
    <name type="common">Microsporidian parasite</name>
    <name type="synonym">Nosema locustae</name>
    <dbReference type="NCBI Taxonomy" id="278021"/>
    <lineage>
        <taxon>Eukaryota</taxon>
        <taxon>Fungi</taxon>
        <taxon>Fungi incertae sedis</taxon>
        <taxon>Microsporidia</taxon>
        <taxon>Antonospora</taxon>
    </lineage>
</organism>
<protein>
    <submittedName>
        <fullName evidence="1">Uncharacterized protein</fullName>
    </submittedName>
</protein>